<accession>A0A8T3BXR9</accession>
<proteinExistence type="predicted"/>
<dbReference type="EMBL" id="JAGYWB010000004">
    <property type="protein sequence ID" value="KAI0524132.1"/>
    <property type="molecule type" value="Genomic_DNA"/>
</dbReference>
<evidence type="ECO:0000313" key="2">
    <source>
        <dbReference type="EMBL" id="KAI0524132.1"/>
    </source>
</evidence>
<keyword evidence="1" id="KW-1133">Transmembrane helix</keyword>
<keyword evidence="1" id="KW-0812">Transmembrane</keyword>
<keyword evidence="3" id="KW-1185">Reference proteome</keyword>
<dbReference type="AlphaFoldDB" id="A0A8T3BXR9"/>
<evidence type="ECO:0000256" key="1">
    <source>
        <dbReference type="SAM" id="Phobius"/>
    </source>
</evidence>
<comment type="caution">
    <text evidence="2">The sequence shown here is derived from an EMBL/GenBank/DDBJ whole genome shotgun (WGS) entry which is preliminary data.</text>
</comment>
<organism evidence="2 3">
    <name type="scientific">Dendrobium nobile</name>
    <name type="common">Orchid</name>
    <dbReference type="NCBI Taxonomy" id="94219"/>
    <lineage>
        <taxon>Eukaryota</taxon>
        <taxon>Viridiplantae</taxon>
        <taxon>Streptophyta</taxon>
        <taxon>Embryophyta</taxon>
        <taxon>Tracheophyta</taxon>
        <taxon>Spermatophyta</taxon>
        <taxon>Magnoliopsida</taxon>
        <taxon>Liliopsida</taxon>
        <taxon>Asparagales</taxon>
        <taxon>Orchidaceae</taxon>
        <taxon>Epidendroideae</taxon>
        <taxon>Malaxideae</taxon>
        <taxon>Dendrobiinae</taxon>
        <taxon>Dendrobium</taxon>
    </lineage>
</organism>
<reference evidence="2" key="1">
    <citation type="journal article" date="2022" name="Front. Genet.">
        <title>Chromosome-Scale Assembly of the Dendrobium nobile Genome Provides Insights Into the Molecular Mechanism of the Biosynthesis of the Medicinal Active Ingredient of Dendrobium.</title>
        <authorList>
            <person name="Xu Q."/>
            <person name="Niu S.-C."/>
            <person name="Li K.-L."/>
            <person name="Zheng P.-J."/>
            <person name="Zhang X.-J."/>
            <person name="Jia Y."/>
            <person name="Liu Y."/>
            <person name="Niu Y.-X."/>
            <person name="Yu L.-H."/>
            <person name="Chen D.-F."/>
            <person name="Zhang G.-Q."/>
        </authorList>
    </citation>
    <scope>NUCLEOTIDE SEQUENCE</scope>
    <source>
        <tissue evidence="2">Leaf</tissue>
    </source>
</reference>
<feature type="transmembrane region" description="Helical" evidence="1">
    <location>
        <begin position="7"/>
        <end position="29"/>
    </location>
</feature>
<name>A0A8T3BXR9_DENNO</name>
<evidence type="ECO:0000313" key="3">
    <source>
        <dbReference type="Proteomes" id="UP000829196"/>
    </source>
</evidence>
<keyword evidence="1" id="KW-0472">Membrane</keyword>
<sequence length="73" mass="7880">MMQILEFLSCLLFAGGIPAGLVFGVSILFSYLLCQFFFAGCIWLASLVVFSFLLLSSSSGSSYLSNFICICGD</sequence>
<gene>
    <name evidence="2" type="ORF">KFK09_003496</name>
</gene>
<dbReference type="Proteomes" id="UP000829196">
    <property type="component" value="Unassembled WGS sequence"/>
</dbReference>
<protein>
    <submittedName>
        <fullName evidence="2">Uncharacterized protein</fullName>
    </submittedName>
</protein>
<feature type="transmembrane region" description="Helical" evidence="1">
    <location>
        <begin position="35"/>
        <end position="55"/>
    </location>
</feature>